<comment type="caution">
    <text evidence="2">The sequence shown here is derived from an EMBL/GenBank/DDBJ whole genome shotgun (WGS) entry which is preliminary data.</text>
</comment>
<gene>
    <name evidence="2" type="ORF">FHX81_3928</name>
</gene>
<evidence type="ECO:0000256" key="1">
    <source>
        <dbReference type="SAM" id="SignalP"/>
    </source>
</evidence>
<dbReference type="EMBL" id="VFPP01000001">
    <property type="protein sequence ID" value="TQM81561.1"/>
    <property type="molecule type" value="Genomic_DNA"/>
</dbReference>
<keyword evidence="1" id="KW-0732">Signal</keyword>
<sequence>MRRIFEGFASLIAGIGVLLALSALVAPAAMANPRTCDPGEVCLWTADLGGIYSTPIDEADYSVRYFVDVGNTSHYKYIKLNDKVRKAYNNGCSAPECGAYIVAFFRDSFGGGGRVSTIVPGQEAWMTTNTDAGASSHYWVWA</sequence>
<accession>A0A543JFM0</accession>
<proteinExistence type="predicted"/>
<dbReference type="Proteomes" id="UP000316628">
    <property type="component" value="Unassembled WGS sequence"/>
</dbReference>
<evidence type="ECO:0000313" key="2">
    <source>
        <dbReference type="EMBL" id="TQM81561.1"/>
    </source>
</evidence>
<feature type="chain" id="PRO_5022201232" description="Peptidase inhibitor family I36" evidence="1">
    <location>
        <begin position="32"/>
        <end position="142"/>
    </location>
</feature>
<evidence type="ECO:0000313" key="3">
    <source>
        <dbReference type="Proteomes" id="UP000316628"/>
    </source>
</evidence>
<feature type="signal peptide" evidence="1">
    <location>
        <begin position="1"/>
        <end position="31"/>
    </location>
</feature>
<dbReference type="AlphaFoldDB" id="A0A543JFM0"/>
<name>A0A543JFM0_9PSEU</name>
<reference evidence="2 3" key="1">
    <citation type="submission" date="2019-06" db="EMBL/GenBank/DDBJ databases">
        <title>Sequencing the genomes of 1000 actinobacteria strains.</title>
        <authorList>
            <person name="Klenk H.-P."/>
        </authorList>
    </citation>
    <scope>NUCLEOTIDE SEQUENCE [LARGE SCALE GENOMIC DNA]</scope>
    <source>
        <strain evidence="2 3">DSM 45456</strain>
    </source>
</reference>
<protein>
    <recommendedName>
        <fullName evidence="4">Peptidase inhibitor family I36</fullName>
    </recommendedName>
</protein>
<keyword evidence="3" id="KW-1185">Reference proteome</keyword>
<evidence type="ECO:0008006" key="4">
    <source>
        <dbReference type="Google" id="ProtNLM"/>
    </source>
</evidence>
<organism evidence="2 3">
    <name type="scientific">Saccharothrix saharensis</name>
    <dbReference type="NCBI Taxonomy" id="571190"/>
    <lineage>
        <taxon>Bacteria</taxon>
        <taxon>Bacillati</taxon>
        <taxon>Actinomycetota</taxon>
        <taxon>Actinomycetes</taxon>
        <taxon>Pseudonocardiales</taxon>
        <taxon>Pseudonocardiaceae</taxon>
        <taxon>Saccharothrix</taxon>
    </lineage>
</organism>